<dbReference type="PROSITE" id="PS00067">
    <property type="entry name" value="3HCDH"/>
    <property type="match status" value="1"/>
</dbReference>
<dbReference type="GO" id="GO:0006631">
    <property type="term" value="P:fatty acid metabolic process"/>
    <property type="evidence" value="ECO:0007669"/>
    <property type="project" value="InterPro"/>
</dbReference>
<dbReference type="SUPFAM" id="SSF48179">
    <property type="entry name" value="6-phosphogluconate dehydrogenase C-terminal domain-like"/>
    <property type="match status" value="1"/>
</dbReference>
<gene>
    <name evidence="5" type="ORF">KP79_PYT07821</name>
</gene>
<proteinExistence type="inferred from homology"/>
<evidence type="ECO:0000256" key="1">
    <source>
        <dbReference type="ARBA" id="ARBA00009463"/>
    </source>
</evidence>
<dbReference type="OrthoDB" id="2021159at2759"/>
<evidence type="ECO:0000256" key="2">
    <source>
        <dbReference type="ARBA" id="ARBA00023002"/>
    </source>
</evidence>
<organism evidence="5 6">
    <name type="scientific">Mizuhopecten yessoensis</name>
    <name type="common">Japanese scallop</name>
    <name type="synonym">Patinopecten yessoensis</name>
    <dbReference type="NCBI Taxonomy" id="6573"/>
    <lineage>
        <taxon>Eukaryota</taxon>
        <taxon>Metazoa</taxon>
        <taxon>Spiralia</taxon>
        <taxon>Lophotrochozoa</taxon>
        <taxon>Mollusca</taxon>
        <taxon>Bivalvia</taxon>
        <taxon>Autobranchia</taxon>
        <taxon>Pteriomorphia</taxon>
        <taxon>Pectinida</taxon>
        <taxon>Pectinoidea</taxon>
        <taxon>Pectinidae</taxon>
        <taxon>Mizuhopecten</taxon>
    </lineage>
</organism>
<evidence type="ECO:0000259" key="3">
    <source>
        <dbReference type="Pfam" id="PF00725"/>
    </source>
</evidence>
<dbReference type="GO" id="GO:0070403">
    <property type="term" value="F:NAD+ binding"/>
    <property type="evidence" value="ECO:0007669"/>
    <property type="project" value="InterPro"/>
</dbReference>
<reference evidence="5 6" key="1">
    <citation type="journal article" date="2017" name="Nat. Ecol. Evol.">
        <title>Scallop genome provides insights into evolution of bilaterian karyotype and development.</title>
        <authorList>
            <person name="Wang S."/>
            <person name="Zhang J."/>
            <person name="Jiao W."/>
            <person name="Li J."/>
            <person name="Xun X."/>
            <person name="Sun Y."/>
            <person name="Guo X."/>
            <person name="Huan P."/>
            <person name="Dong B."/>
            <person name="Zhang L."/>
            <person name="Hu X."/>
            <person name="Sun X."/>
            <person name="Wang J."/>
            <person name="Zhao C."/>
            <person name="Wang Y."/>
            <person name="Wang D."/>
            <person name="Huang X."/>
            <person name="Wang R."/>
            <person name="Lv J."/>
            <person name="Li Y."/>
            <person name="Zhang Z."/>
            <person name="Liu B."/>
            <person name="Lu W."/>
            <person name="Hui Y."/>
            <person name="Liang J."/>
            <person name="Zhou Z."/>
            <person name="Hou R."/>
            <person name="Li X."/>
            <person name="Liu Y."/>
            <person name="Li H."/>
            <person name="Ning X."/>
            <person name="Lin Y."/>
            <person name="Zhao L."/>
            <person name="Xing Q."/>
            <person name="Dou J."/>
            <person name="Li Y."/>
            <person name="Mao J."/>
            <person name="Guo H."/>
            <person name="Dou H."/>
            <person name="Li T."/>
            <person name="Mu C."/>
            <person name="Jiang W."/>
            <person name="Fu Q."/>
            <person name="Fu X."/>
            <person name="Miao Y."/>
            <person name="Liu J."/>
            <person name="Yu Q."/>
            <person name="Li R."/>
            <person name="Liao H."/>
            <person name="Li X."/>
            <person name="Kong Y."/>
            <person name="Jiang Z."/>
            <person name="Chourrout D."/>
            <person name="Li R."/>
            <person name="Bao Z."/>
        </authorList>
    </citation>
    <scope>NUCLEOTIDE SEQUENCE [LARGE SCALE GENOMIC DNA]</scope>
    <source>
        <strain evidence="5 6">PY_sf001</strain>
    </source>
</reference>
<feature type="domain" description="3-hydroxyacyl-CoA dehydrogenase NAD binding" evidence="4">
    <location>
        <begin position="10"/>
        <end position="190"/>
    </location>
</feature>
<dbReference type="SUPFAM" id="SSF51735">
    <property type="entry name" value="NAD(P)-binding Rossmann-fold domains"/>
    <property type="match status" value="1"/>
</dbReference>
<dbReference type="InterPro" id="IPR006176">
    <property type="entry name" value="3-OHacyl-CoA_DH_NAD-bd"/>
</dbReference>
<dbReference type="FunFam" id="3.40.50.720:FF:000356">
    <property type="entry name" value="Lambda-crystallin homolog"/>
    <property type="match status" value="1"/>
</dbReference>
<dbReference type="Proteomes" id="UP000242188">
    <property type="component" value="Unassembled WGS sequence"/>
</dbReference>
<sequence length="318" mass="35504">MAETKIKQDKICIVGSGLIGRSFAMLFAASGYQVYLYDIQLAQVTDALDNIRIQLLNLEGMGLLRGTLTVDQQHSCIKGASDLGEAIKGAWFVLECVPERLDLKTVVYKSIDPLLEPNAILGSSASALVPSLLSKDLKNRNRFIVVHPTNPPFYAPLVELVPAPWTDADVLPAIKSLCTEIGQAPVVLNKEIDGFVLNRIQYAIIGECWNLVKAGVMSSEDVDKVMSEGLGRRYAFMGPLETAYLNADGWLSYKDRYAEMMERVTSNFEPFPKIEGPTLQKIHDEFARKIPLDQLDARREWRDARLAQLSKLKKEMDK</sequence>
<dbReference type="InterPro" id="IPR008927">
    <property type="entry name" value="6-PGluconate_DH-like_C_sf"/>
</dbReference>
<dbReference type="InterPro" id="IPR006180">
    <property type="entry name" value="3-OHacyl-CoA_DH_CS"/>
</dbReference>
<dbReference type="PANTHER" id="PTHR48075">
    <property type="entry name" value="3-HYDROXYACYL-COA DEHYDROGENASE FAMILY PROTEIN"/>
    <property type="match status" value="1"/>
</dbReference>
<dbReference type="Gene3D" id="3.40.50.720">
    <property type="entry name" value="NAD(P)-binding Rossmann-like Domain"/>
    <property type="match status" value="1"/>
</dbReference>
<keyword evidence="2" id="KW-0560">Oxidoreductase</keyword>
<accession>A0A210Q8F7</accession>
<dbReference type="STRING" id="6573.A0A210Q8F7"/>
<dbReference type="Pfam" id="PF00725">
    <property type="entry name" value="3HCDH"/>
    <property type="match status" value="1"/>
</dbReference>
<comment type="caution">
    <text evidence="5">The sequence shown here is derived from an EMBL/GenBank/DDBJ whole genome shotgun (WGS) entry which is preliminary data.</text>
</comment>
<dbReference type="InterPro" id="IPR036291">
    <property type="entry name" value="NAD(P)-bd_dom_sf"/>
</dbReference>
<dbReference type="PANTHER" id="PTHR48075:SF1">
    <property type="entry name" value="LAMBDA-CRYSTALLIN HOMOLOG"/>
    <property type="match status" value="1"/>
</dbReference>
<evidence type="ECO:0000313" key="5">
    <source>
        <dbReference type="EMBL" id="OWF45011.1"/>
    </source>
</evidence>
<dbReference type="Pfam" id="PF02737">
    <property type="entry name" value="3HCDH_N"/>
    <property type="match status" value="1"/>
</dbReference>
<feature type="domain" description="3-hydroxyacyl-CoA dehydrogenase C-terminal" evidence="3">
    <location>
        <begin position="194"/>
        <end position="245"/>
    </location>
</feature>
<dbReference type="InterPro" id="IPR006108">
    <property type="entry name" value="3HC_DH_C"/>
</dbReference>
<comment type="similarity">
    <text evidence="1">Belongs to the 3-hydroxyacyl-CoA dehydrogenase family.</text>
</comment>
<dbReference type="EMBL" id="NEDP02004628">
    <property type="protein sequence ID" value="OWF45011.1"/>
    <property type="molecule type" value="Genomic_DNA"/>
</dbReference>
<dbReference type="GO" id="GO:0050104">
    <property type="term" value="F:L-gulonate 3-dehydrogenase activity"/>
    <property type="evidence" value="ECO:0007669"/>
    <property type="project" value="TreeGrafter"/>
</dbReference>
<keyword evidence="6" id="KW-1185">Reference proteome</keyword>
<evidence type="ECO:0000259" key="4">
    <source>
        <dbReference type="Pfam" id="PF02737"/>
    </source>
</evidence>
<evidence type="ECO:0000313" key="6">
    <source>
        <dbReference type="Proteomes" id="UP000242188"/>
    </source>
</evidence>
<dbReference type="AlphaFoldDB" id="A0A210Q8F7"/>
<protein>
    <submittedName>
        <fullName evidence="5">Lambda-crystallin-like</fullName>
    </submittedName>
</protein>
<dbReference type="Gene3D" id="1.10.1040.10">
    <property type="entry name" value="N-(1-d-carboxylethyl)-l-norvaline Dehydrogenase, domain 2"/>
    <property type="match status" value="1"/>
</dbReference>
<dbReference type="InterPro" id="IPR013328">
    <property type="entry name" value="6PGD_dom2"/>
</dbReference>
<name>A0A210Q8F7_MIZYE</name>